<reference evidence="2" key="1">
    <citation type="submission" date="2025-08" db="UniProtKB">
        <authorList>
            <consortium name="Ensembl"/>
        </authorList>
    </citation>
    <scope>IDENTIFICATION</scope>
</reference>
<dbReference type="Ensembl" id="ENSDNVT00000020641.1">
    <property type="protein sequence ID" value="ENSDNVP00000017163.1"/>
    <property type="gene ID" value="ENSDNVG00000012012.1"/>
</dbReference>
<evidence type="ECO:0000313" key="3">
    <source>
        <dbReference type="Proteomes" id="UP000694423"/>
    </source>
</evidence>
<evidence type="ECO:0000313" key="2">
    <source>
        <dbReference type="Ensembl" id="ENSDNVP00000017163.1"/>
    </source>
</evidence>
<sequence>MHPFLSPLPNDQYLLLAPVFSRIYWGCFYFFPWLRMWRRGKQEHWHLSSCLTPCTSPLVLYDVQRGLAQAVPTLPPLLGSLLHPALAGGRGAEAQRALLPADGWWRATGQGGRQGSAPHSH</sequence>
<keyword evidence="1" id="KW-0472">Membrane</keyword>
<protein>
    <submittedName>
        <fullName evidence="2">Uncharacterized protein</fullName>
    </submittedName>
</protein>
<dbReference type="AlphaFoldDB" id="A0A8C4K0B7"/>
<reference evidence="2" key="2">
    <citation type="submission" date="2025-09" db="UniProtKB">
        <authorList>
            <consortium name="Ensembl"/>
        </authorList>
    </citation>
    <scope>IDENTIFICATION</scope>
</reference>
<evidence type="ECO:0000256" key="1">
    <source>
        <dbReference type="SAM" id="Phobius"/>
    </source>
</evidence>
<accession>A0A8C4K0B7</accession>
<keyword evidence="1" id="KW-1133">Transmembrane helix</keyword>
<organism evidence="2 3">
    <name type="scientific">Dromaius novaehollandiae</name>
    <name type="common">Emu</name>
    <dbReference type="NCBI Taxonomy" id="8790"/>
    <lineage>
        <taxon>Eukaryota</taxon>
        <taxon>Metazoa</taxon>
        <taxon>Chordata</taxon>
        <taxon>Craniata</taxon>
        <taxon>Vertebrata</taxon>
        <taxon>Euteleostomi</taxon>
        <taxon>Archelosauria</taxon>
        <taxon>Archosauria</taxon>
        <taxon>Dinosauria</taxon>
        <taxon>Saurischia</taxon>
        <taxon>Theropoda</taxon>
        <taxon>Coelurosauria</taxon>
        <taxon>Aves</taxon>
        <taxon>Palaeognathae</taxon>
        <taxon>Casuariiformes</taxon>
        <taxon>Dromaiidae</taxon>
        <taxon>Dromaius</taxon>
    </lineage>
</organism>
<dbReference type="Proteomes" id="UP000694423">
    <property type="component" value="Unplaced"/>
</dbReference>
<proteinExistence type="predicted"/>
<name>A0A8C4K0B7_DRONO</name>
<keyword evidence="3" id="KW-1185">Reference proteome</keyword>
<keyword evidence="1" id="KW-0812">Transmembrane</keyword>
<feature type="transmembrane region" description="Helical" evidence="1">
    <location>
        <begin position="12"/>
        <end position="31"/>
    </location>
</feature>